<evidence type="ECO:0000313" key="2">
    <source>
        <dbReference type="EMBL" id="EET05563.1"/>
    </source>
</evidence>
<protein>
    <submittedName>
        <fullName evidence="2">Uncharacterized protein</fullName>
    </submittedName>
</protein>
<accession>A0A0E1VXD3</accession>
<sequence length="44" mass="4987">MRVRERRRAETQAGPPLTKQATHASPPDRFDLSLFKLKTSAIHA</sequence>
<dbReference type="AlphaFoldDB" id="A0A0E1VXD3"/>
<gene>
    <name evidence="2" type="ORF">BURPS1710A_A2446</name>
</gene>
<reference evidence="2" key="1">
    <citation type="submission" date="2009-05" db="EMBL/GenBank/DDBJ databases">
        <authorList>
            <person name="Harkins D.M."/>
            <person name="DeShazer D."/>
            <person name="Woods D.E."/>
            <person name="Brinkac L.M."/>
            <person name="Brown K.A."/>
            <person name="Hung G.C."/>
            <person name="Tuanyok A."/>
            <person name="Zhang B."/>
            <person name="Nierman W.C."/>
        </authorList>
    </citation>
    <scope>NUCLEOTIDE SEQUENCE [LARGE SCALE GENOMIC DNA]</scope>
    <source>
        <strain evidence="2">1710a</strain>
    </source>
</reference>
<dbReference type="HOGENOM" id="CLU_3248506_0_0_4"/>
<name>A0A0E1VXD3_BURPE</name>
<dbReference type="Proteomes" id="UP000001812">
    <property type="component" value="Chromosome II"/>
</dbReference>
<feature type="region of interest" description="Disordered" evidence="1">
    <location>
        <begin position="1"/>
        <end position="29"/>
    </location>
</feature>
<evidence type="ECO:0000256" key="1">
    <source>
        <dbReference type="SAM" id="MobiDB-lite"/>
    </source>
</evidence>
<organism evidence="2">
    <name type="scientific">Burkholderia pseudomallei 1710a</name>
    <dbReference type="NCBI Taxonomy" id="320371"/>
    <lineage>
        <taxon>Bacteria</taxon>
        <taxon>Pseudomonadati</taxon>
        <taxon>Pseudomonadota</taxon>
        <taxon>Betaproteobacteria</taxon>
        <taxon>Burkholderiales</taxon>
        <taxon>Burkholderiaceae</taxon>
        <taxon>Burkholderia</taxon>
        <taxon>pseudomallei group</taxon>
    </lineage>
</organism>
<dbReference type="EMBL" id="CM000833">
    <property type="protein sequence ID" value="EET05563.1"/>
    <property type="molecule type" value="Genomic_DNA"/>
</dbReference>
<proteinExistence type="predicted"/>